<comment type="caution">
    <text evidence="2">The sequence shown here is derived from an EMBL/GenBank/DDBJ whole genome shotgun (WGS) entry which is preliminary data.</text>
</comment>
<gene>
    <name evidence="2" type="ORF">ACFQO6_09285</name>
</gene>
<dbReference type="InterPro" id="IPR051678">
    <property type="entry name" value="AGP_Transferase"/>
</dbReference>
<dbReference type="RefSeq" id="WP_255891725.1">
    <property type="nucleotide sequence ID" value="NZ_JAFMZM010000005.1"/>
</dbReference>
<dbReference type="PANTHER" id="PTHR21310">
    <property type="entry name" value="AMINOGLYCOSIDE PHOSPHOTRANSFERASE-RELATED-RELATED"/>
    <property type="match status" value="1"/>
</dbReference>
<reference evidence="3" key="1">
    <citation type="journal article" date="2019" name="Int. J. Syst. Evol. Microbiol.">
        <title>The Global Catalogue of Microorganisms (GCM) 10K type strain sequencing project: providing services to taxonomists for standard genome sequencing and annotation.</title>
        <authorList>
            <consortium name="The Broad Institute Genomics Platform"/>
            <consortium name="The Broad Institute Genome Sequencing Center for Infectious Disease"/>
            <person name="Wu L."/>
            <person name="Ma J."/>
        </authorList>
    </citation>
    <scope>NUCLEOTIDE SEQUENCE [LARGE SCALE GENOMIC DNA]</scope>
    <source>
        <strain evidence="3">FCH27</strain>
    </source>
</reference>
<proteinExistence type="predicted"/>
<dbReference type="Gene3D" id="3.90.1200.10">
    <property type="match status" value="1"/>
</dbReference>
<organism evidence="2 3">
    <name type="scientific">Nocardioides astragali</name>
    <dbReference type="NCBI Taxonomy" id="1776736"/>
    <lineage>
        <taxon>Bacteria</taxon>
        <taxon>Bacillati</taxon>
        <taxon>Actinomycetota</taxon>
        <taxon>Actinomycetes</taxon>
        <taxon>Propionibacteriales</taxon>
        <taxon>Nocardioidaceae</taxon>
        <taxon>Nocardioides</taxon>
    </lineage>
</organism>
<dbReference type="SUPFAM" id="SSF56112">
    <property type="entry name" value="Protein kinase-like (PK-like)"/>
    <property type="match status" value="1"/>
</dbReference>
<name>A0ABW2N398_9ACTN</name>
<evidence type="ECO:0000259" key="1">
    <source>
        <dbReference type="Pfam" id="PF01636"/>
    </source>
</evidence>
<feature type="domain" description="Aminoglycoside phosphotransferase" evidence="1">
    <location>
        <begin position="24"/>
        <end position="232"/>
    </location>
</feature>
<dbReference type="Pfam" id="PF01636">
    <property type="entry name" value="APH"/>
    <property type="match status" value="1"/>
</dbReference>
<protein>
    <submittedName>
        <fullName evidence="2">Phosphotransferase family protein</fullName>
    </submittedName>
</protein>
<sequence length="286" mass="30814">MVDLDGALAWAGDVLGAPVLASRELTGGLTSTMLALRDASGAESVLRLMTNEPWRTYGAELTTREHHTQNVLAGTAVPAPTSLGLDADGVAAEVGAHLMSRLPGEPLTAVDDGVLRAMAEMLATIHAVRPAEPFRTFQSWAWEAKWVVPGWTRHPESWRHAFALLGGPAPAYEPTFLHRDFGHRNLLWQGGMITGVVDWVETSTGPAWLDAGHAATNLAVCVGTEAADAFVECWAATSGTAAEPYWLVMDAVGFLPPPGRPPMFSHPAELERLDEWLDRLVRTRLG</sequence>
<keyword evidence="3" id="KW-1185">Reference proteome</keyword>
<dbReference type="InterPro" id="IPR002575">
    <property type="entry name" value="Aminoglycoside_PTrfase"/>
</dbReference>
<accession>A0ABW2N398</accession>
<evidence type="ECO:0000313" key="3">
    <source>
        <dbReference type="Proteomes" id="UP001596524"/>
    </source>
</evidence>
<dbReference type="EMBL" id="JBHTCH010000012">
    <property type="protein sequence ID" value="MFC7360460.1"/>
    <property type="molecule type" value="Genomic_DNA"/>
</dbReference>
<evidence type="ECO:0000313" key="2">
    <source>
        <dbReference type="EMBL" id="MFC7360460.1"/>
    </source>
</evidence>
<dbReference type="InterPro" id="IPR011009">
    <property type="entry name" value="Kinase-like_dom_sf"/>
</dbReference>
<dbReference type="Proteomes" id="UP001596524">
    <property type="component" value="Unassembled WGS sequence"/>
</dbReference>